<evidence type="ECO:0000256" key="5">
    <source>
        <dbReference type="ARBA" id="ARBA00022847"/>
    </source>
</evidence>
<evidence type="ECO:0000256" key="9">
    <source>
        <dbReference type="SAM" id="Phobius"/>
    </source>
</evidence>
<evidence type="ECO:0000256" key="8">
    <source>
        <dbReference type="ARBA" id="ARBA00053346"/>
    </source>
</evidence>
<dbReference type="SUPFAM" id="SSF118215">
    <property type="entry name" value="Proton glutamate symport protein"/>
    <property type="match status" value="1"/>
</dbReference>
<dbReference type="InterPro" id="IPR001991">
    <property type="entry name" value="Na-dicarboxylate_symporter"/>
</dbReference>
<keyword evidence="2" id="KW-0813">Transport</keyword>
<dbReference type="GO" id="GO:0015138">
    <property type="term" value="F:fumarate transmembrane transporter activity"/>
    <property type="evidence" value="ECO:0007669"/>
    <property type="project" value="TreeGrafter"/>
</dbReference>
<keyword evidence="3" id="KW-1003">Cell membrane</keyword>
<dbReference type="Gene3D" id="1.10.3860.10">
    <property type="entry name" value="Sodium:dicarboxylate symporter"/>
    <property type="match status" value="1"/>
</dbReference>
<evidence type="ECO:0000313" key="11">
    <source>
        <dbReference type="Proteomes" id="UP000197596"/>
    </source>
</evidence>
<dbReference type="InterPro" id="IPR036458">
    <property type="entry name" value="Na:dicarbo_symporter_sf"/>
</dbReference>
<accession>A0A246WLE9</accession>
<dbReference type="GO" id="GO:0015141">
    <property type="term" value="F:succinate transmembrane transporter activity"/>
    <property type="evidence" value="ECO:0007669"/>
    <property type="project" value="TreeGrafter"/>
</dbReference>
<evidence type="ECO:0000313" key="10">
    <source>
        <dbReference type="EMBL" id="OWY27158.1"/>
    </source>
</evidence>
<dbReference type="InterPro" id="IPR018107">
    <property type="entry name" value="Na-dicarboxylate_symporter_CS"/>
</dbReference>
<feature type="transmembrane region" description="Helical" evidence="9">
    <location>
        <begin position="89"/>
        <end position="112"/>
    </location>
</feature>
<keyword evidence="6 9" id="KW-1133">Transmembrane helix</keyword>
<evidence type="ECO:0000256" key="1">
    <source>
        <dbReference type="ARBA" id="ARBA00004651"/>
    </source>
</evidence>
<comment type="caution">
    <text evidence="10">The sequence shown here is derived from an EMBL/GenBank/DDBJ whole genome shotgun (WGS) entry which is preliminary data.</text>
</comment>
<dbReference type="GO" id="GO:0070778">
    <property type="term" value="P:L-aspartate transmembrane transport"/>
    <property type="evidence" value="ECO:0007669"/>
    <property type="project" value="TreeGrafter"/>
</dbReference>
<dbReference type="Pfam" id="PF00375">
    <property type="entry name" value="SDF"/>
    <property type="match status" value="1"/>
</dbReference>
<keyword evidence="4 9" id="KW-0812">Transmembrane</keyword>
<protein>
    <submittedName>
        <fullName evidence="10">C4-dicarboxylate transporter DctA</fullName>
    </submittedName>
</protein>
<name>A0A246WLE9_9BURK</name>
<keyword evidence="7 9" id="KW-0472">Membrane</keyword>
<dbReference type="GO" id="GO:0005886">
    <property type="term" value="C:plasma membrane"/>
    <property type="evidence" value="ECO:0007669"/>
    <property type="project" value="UniProtKB-SubCell"/>
</dbReference>
<dbReference type="FunFam" id="1.10.3860.10:FF:000001">
    <property type="entry name" value="C4-dicarboxylate transport protein"/>
    <property type="match status" value="1"/>
</dbReference>
<sequence>MDMKDLPVPRQKPKKPFYRDISFQVLAGIVIGVVVGHYWPNIGNASQPLGDAFIRLIQMVVGPVIFCSVVSGIANAGDMKKVGRVAIKALIYFEVVTSIALVIGLVTINVLQPGVGMNIDVNALDKGAASSYITQASHFVSTSTFLLNLIPKTMVSGFANGDILQILFVSVLFGFGLAAAGERAKPMLNVLDSFAQGVYWIIGLAMKISPIAAYGAIAFTVSKFGVGSLVALGKLVGEFYLTCLLFFVLVLWPVCHFSGFSLLGLMRYIRSELLLVLGTSSSESVFPQLLRKLEQLGCEKSVVGLVLPGGYSFNHDGTCLYFAAVAVFLAQATNTALGWEQQLALLLVLLITSKGGAGVAGSAIAVLAATLASTNAIPVSSIALVLGVHRLLSSAFVFVNITGNAVATVVVARWEKALDRDRLQSELAAGYIEPEVAIKSVMARH</sequence>
<evidence type="ECO:0000256" key="7">
    <source>
        <dbReference type="ARBA" id="ARBA00023136"/>
    </source>
</evidence>
<feature type="transmembrane region" description="Helical" evidence="9">
    <location>
        <begin position="52"/>
        <end position="77"/>
    </location>
</feature>
<feature type="transmembrane region" description="Helical" evidence="9">
    <location>
        <begin position="132"/>
        <end position="151"/>
    </location>
</feature>
<proteinExistence type="predicted"/>
<evidence type="ECO:0000256" key="4">
    <source>
        <dbReference type="ARBA" id="ARBA00022692"/>
    </source>
</evidence>
<organism evidence="10 11">
    <name type="scientific">Herbaspirillum robiniae</name>
    <dbReference type="NCBI Taxonomy" id="2014887"/>
    <lineage>
        <taxon>Bacteria</taxon>
        <taxon>Pseudomonadati</taxon>
        <taxon>Pseudomonadota</taxon>
        <taxon>Betaproteobacteria</taxon>
        <taxon>Burkholderiales</taxon>
        <taxon>Oxalobacteraceae</taxon>
        <taxon>Herbaspirillum</taxon>
    </lineage>
</organism>
<gene>
    <name evidence="10" type="ORF">CEJ42_20535</name>
</gene>
<dbReference type="PANTHER" id="PTHR42865">
    <property type="entry name" value="PROTON/GLUTAMATE-ASPARTATE SYMPORTER"/>
    <property type="match status" value="1"/>
</dbReference>
<comment type="function">
    <text evidence="8">Responsible for the transport of dicarboxylates such as succinate, fumarate, and malate from the periplasm across the membrane.</text>
</comment>
<feature type="transmembrane region" description="Helical" evidence="9">
    <location>
        <begin position="343"/>
        <end position="371"/>
    </location>
</feature>
<dbReference type="EMBL" id="NJGU01000013">
    <property type="protein sequence ID" value="OWY27158.1"/>
    <property type="molecule type" value="Genomic_DNA"/>
</dbReference>
<dbReference type="RefSeq" id="WP_088752446.1">
    <property type="nucleotide sequence ID" value="NZ_NJGU01000013.1"/>
</dbReference>
<feature type="transmembrane region" description="Helical" evidence="9">
    <location>
        <begin position="21"/>
        <end position="40"/>
    </location>
</feature>
<comment type="subcellular location">
    <subcellularLocation>
        <location evidence="1">Cell membrane</location>
        <topology evidence="1">Multi-pass membrane protein</topology>
    </subcellularLocation>
</comment>
<evidence type="ECO:0000256" key="6">
    <source>
        <dbReference type="ARBA" id="ARBA00022989"/>
    </source>
</evidence>
<dbReference type="PANTHER" id="PTHR42865:SF1">
    <property type="entry name" value="AEROBIC C4-DICARBOXYLATE TRANSPORT PROTEIN"/>
    <property type="match status" value="1"/>
</dbReference>
<feature type="transmembrane region" description="Helical" evidence="9">
    <location>
        <begin position="239"/>
        <end position="265"/>
    </location>
</feature>
<dbReference type="PROSITE" id="PS00713">
    <property type="entry name" value="NA_DICARBOXYL_SYMP_1"/>
    <property type="match status" value="1"/>
</dbReference>
<dbReference type="PRINTS" id="PR00173">
    <property type="entry name" value="EDTRNSPORT"/>
</dbReference>
<evidence type="ECO:0000256" key="2">
    <source>
        <dbReference type="ARBA" id="ARBA00022448"/>
    </source>
</evidence>
<feature type="transmembrane region" description="Helical" evidence="9">
    <location>
        <begin position="163"/>
        <end position="181"/>
    </location>
</feature>
<dbReference type="NCBIfam" id="NF002461">
    <property type="entry name" value="PRK01663.1"/>
    <property type="match status" value="1"/>
</dbReference>
<evidence type="ECO:0000256" key="3">
    <source>
        <dbReference type="ARBA" id="ARBA00022475"/>
    </source>
</evidence>
<dbReference type="AlphaFoldDB" id="A0A246WLE9"/>
<reference evidence="10 11" key="1">
    <citation type="submission" date="2017-06" db="EMBL/GenBank/DDBJ databases">
        <title>Herbaspirillum phytohormonus sp. nov., isolated from the root nodule of Robinia pseudoacacia in lead-zinc mine.</title>
        <authorList>
            <person name="Fan M."/>
            <person name="Lin Y."/>
        </authorList>
    </citation>
    <scope>NUCLEOTIDE SEQUENCE [LARGE SCALE GENOMIC DNA]</scope>
    <source>
        <strain evidence="10 11">HZ10</strain>
    </source>
</reference>
<dbReference type="Proteomes" id="UP000197596">
    <property type="component" value="Unassembled WGS sequence"/>
</dbReference>
<dbReference type="GO" id="GO:0015366">
    <property type="term" value="F:malate:proton symporter activity"/>
    <property type="evidence" value="ECO:0007669"/>
    <property type="project" value="TreeGrafter"/>
</dbReference>
<feature type="transmembrane region" description="Helical" evidence="9">
    <location>
        <begin position="391"/>
        <end position="412"/>
    </location>
</feature>
<keyword evidence="5" id="KW-0769">Symport</keyword>